<feature type="non-terminal residue" evidence="1">
    <location>
        <position position="84"/>
    </location>
</feature>
<accession>A0A087UCV5</accession>
<reference evidence="1 2" key="1">
    <citation type="submission" date="2013-11" db="EMBL/GenBank/DDBJ databases">
        <title>Genome sequencing of Stegodyphus mimosarum.</title>
        <authorList>
            <person name="Bechsgaard J."/>
        </authorList>
    </citation>
    <scope>NUCLEOTIDE SEQUENCE [LARGE SCALE GENOMIC DNA]</scope>
</reference>
<evidence type="ECO:0000313" key="2">
    <source>
        <dbReference type="Proteomes" id="UP000054359"/>
    </source>
</evidence>
<sequence>MIAQWNCDYISSDKGAVTKKFFPTVFERLKSKDLLLNFKVTQFLSGHGKFNVYLEPFKLTSPNLCNCNLGIQQSVFHLLFDCPL</sequence>
<gene>
    <name evidence="1" type="ORF">X975_08205</name>
</gene>
<organism evidence="1 2">
    <name type="scientific">Stegodyphus mimosarum</name>
    <name type="common">African social velvet spider</name>
    <dbReference type="NCBI Taxonomy" id="407821"/>
    <lineage>
        <taxon>Eukaryota</taxon>
        <taxon>Metazoa</taxon>
        <taxon>Ecdysozoa</taxon>
        <taxon>Arthropoda</taxon>
        <taxon>Chelicerata</taxon>
        <taxon>Arachnida</taxon>
        <taxon>Araneae</taxon>
        <taxon>Araneomorphae</taxon>
        <taxon>Entelegynae</taxon>
        <taxon>Eresoidea</taxon>
        <taxon>Eresidae</taxon>
        <taxon>Stegodyphus</taxon>
    </lineage>
</organism>
<name>A0A087UCV5_STEMI</name>
<keyword evidence="2" id="KW-1185">Reference proteome</keyword>
<evidence type="ECO:0000313" key="1">
    <source>
        <dbReference type="EMBL" id="KFM75194.1"/>
    </source>
</evidence>
<dbReference type="EMBL" id="KK119257">
    <property type="protein sequence ID" value="KFM75194.1"/>
    <property type="molecule type" value="Genomic_DNA"/>
</dbReference>
<dbReference type="AlphaFoldDB" id="A0A087UCV5"/>
<protein>
    <recommendedName>
        <fullName evidence="3">Reverse transcriptase zinc-binding domain-containing protein</fullName>
    </recommendedName>
</protein>
<evidence type="ECO:0008006" key="3">
    <source>
        <dbReference type="Google" id="ProtNLM"/>
    </source>
</evidence>
<proteinExistence type="predicted"/>
<dbReference type="Proteomes" id="UP000054359">
    <property type="component" value="Unassembled WGS sequence"/>
</dbReference>
<dbReference type="OrthoDB" id="6515318at2759"/>